<dbReference type="Gene3D" id="3.20.20.70">
    <property type="entry name" value="Aldolase class I"/>
    <property type="match status" value="1"/>
</dbReference>
<proteinExistence type="predicted"/>
<evidence type="ECO:0000313" key="9">
    <source>
        <dbReference type="Proteomes" id="UP000177067"/>
    </source>
</evidence>
<keyword evidence="5" id="KW-0665">Pyrimidine biosynthesis</keyword>
<dbReference type="GO" id="GO:0044205">
    <property type="term" value="P:'de novo' UMP biosynthetic process"/>
    <property type="evidence" value="ECO:0007669"/>
    <property type="project" value="UniProtKB-UniPathway"/>
</dbReference>
<comment type="pathway">
    <text evidence="2">Pyrimidine metabolism; UMP biosynthesis via de novo pathway.</text>
</comment>
<dbReference type="PIRSF" id="PIRSF000164">
    <property type="entry name" value="DHO_oxidase"/>
    <property type="match status" value="1"/>
</dbReference>
<comment type="caution">
    <text evidence="8">The sequence shown here is derived from an EMBL/GenBank/DDBJ whole genome shotgun (WGS) entry which is preliminary data.</text>
</comment>
<dbReference type="GO" id="GO:0006207">
    <property type="term" value="P:'de novo' pyrimidine nucleobase biosynthetic process"/>
    <property type="evidence" value="ECO:0007669"/>
    <property type="project" value="TreeGrafter"/>
</dbReference>
<dbReference type="InterPro" id="IPR050074">
    <property type="entry name" value="DHO_dehydrogenase"/>
</dbReference>
<evidence type="ECO:0000313" key="8">
    <source>
        <dbReference type="EMBL" id="OGH59498.1"/>
    </source>
</evidence>
<dbReference type="GO" id="GO:0005737">
    <property type="term" value="C:cytoplasm"/>
    <property type="evidence" value="ECO:0007669"/>
    <property type="project" value="InterPro"/>
</dbReference>
<dbReference type="SUPFAM" id="SSF51395">
    <property type="entry name" value="FMN-linked oxidoreductases"/>
    <property type="match status" value="1"/>
</dbReference>
<keyword evidence="4" id="KW-0288">FMN</keyword>
<dbReference type="InterPro" id="IPR005720">
    <property type="entry name" value="Dihydroorotate_DH_cat"/>
</dbReference>
<evidence type="ECO:0000256" key="2">
    <source>
        <dbReference type="ARBA" id="ARBA00004725"/>
    </source>
</evidence>
<evidence type="ECO:0000256" key="3">
    <source>
        <dbReference type="ARBA" id="ARBA00022630"/>
    </source>
</evidence>
<dbReference type="InterPro" id="IPR013785">
    <property type="entry name" value="Aldolase_TIM"/>
</dbReference>
<dbReference type="GO" id="GO:0004152">
    <property type="term" value="F:dihydroorotate dehydrogenase activity"/>
    <property type="evidence" value="ECO:0007669"/>
    <property type="project" value="InterPro"/>
</dbReference>
<evidence type="ECO:0000256" key="1">
    <source>
        <dbReference type="ARBA" id="ARBA00001917"/>
    </source>
</evidence>
<keyword evidence="3" id="KW-0285">Flavoprotein</keyword>
<keyword evidence="6" id="KW-0560">Oxidoreductase</keyword>
<dbReference type="Pfam" id="PF01180">
    <property type="entry name" value="DHO_dh"/>
    <property type="match status" value="1"/>
</dbReference>
<sequence length="353" mass="39249">MINTPFYDPTKSYEENYSDGPFGAFADNEIYQNQGEPNYDYHNHKVYSPFGIPAGPIINSNFAKSAFEKGFDLVVYKTVRTGIFPCHPHPNIMAIHIDKITPEIMAGKITADTNYTEPLTITNSFGVPSKDPDEWQIDIKKAISYAKTGQMLIAGFMGTVKENQTQEEFIKDYALAARLTKETGAKVLEANLSCPNIGNEGLVCYNIDITHKVCKAIRDEIGNTPLAIKLGYFNNDNELKKIAEIAHNYVDEVIAINTLPSTIVDKYGNQALKGQNRVKSGICGAGIKWAGLDMVKRLKKIRDENNYKFSITGVGGVMNKEDFKEYQNIGAEIVMSATGAMWDPYLAQKIKSI</sequence>
<feature type="domain" description="Dihydroorotate dehydrogenase catalytic" evidence="7">
    <location>
        <begin position="97"/>
        <end position="351"/>
    </location>
</feature>
<organism evidence="8 9">
    <name type="scientific">Candidatus Magasanikbacteria bacterium RIFCSPHIGHO2_01_FULL_33_34</name>
    <dbReference type="NCBI Taxonomy" id="1798671"/>
    <lineage>
        <taxon>Bacteria</taxon>
        <taxon>Candidatus Magasanikiibacteriota</taxon>
    </lineage>
</organism>
<gene>
    <name evidence="8" type="ORF">A2725_01600</name>
</gene>
<evidence type="ECO:0000259" key="7">
    <source>
        <dbReference type="Pfam" id="PF01180"/>
    </source>
</evidence>
<dbReference type="PANTHER" id="PTHR48109:SF1">
    <property type="entry name" value="DIHYDROOROTATE DEHYDROGENASE (FUMARATE)"/>
    <property type="match status" value="1"/>
</dbReference>
<protein>
    <recommendedName>
        <fullName evidence="7">Dihydroorotate dehydrogenase catalytic domain-containing protein</fullName>
    </recommendedName>
</protein>
<reference evidence="8 9" key="1">
    <citation type="journal article" date="2016" name="Nat. Commun.">
        <title>Thousands of microbial genomes shed light on interconnected biogeochemical processes in an aquifer system.</title>
        <authorList>
            <person name="Anantharaman K."/>
            <person name="Brown C.T."/>
            <person name="Hug L.A."/>
            <person name="Sharon I."/>
            <person name="Castelle C.J."/>
            <person name="Probst A.J."/>
            <person name="Thomas B.C."/>
            <person name="Singh A."/>
            <person name="Wilkins M.J."/>
            <person name="Karaoz U."/>
            <person name="Brodie E.L."/>
            <person name="Williams K.H."/>
            <person name="Hubbard S.S."/>
            <person name="Banfield J.F."/>
        </authorList>
    </citation>
    <scope>NUCLEOTIDE SEQUENCE [LARGE SCALE GENOMIC DNA]</scope>
</reference>
<accession>A0A1F6LJC2</accession>
<dbReference type="EMBL" id="MFPS01000007">
    <property type="protein sequence ID" value="OGH59498.1"/>
    <property type="molecule type" value="Genomic_DNA"/>
</dbReference>
<dbReference type="AlphaFoldDB" id="A0A1F6LJC2"/>
<evidence type="ECO:0000256" key="6">
    <source>
        <dbReference type="ARBA" id="ARBA00023002"/>
    </source>
</evidence>
<evidence type="ECO:0000256" key="4">
    <source>
        <dbReference type="ARBA" id="ARBA00022643"/>
    </source>
</evidence>
<dbReference type="UniPathway" id="UPA00070"/>
<name>A0A1F6LJC2_9BACT</name>
<comment type="cofactor">
    <cofactor evidence="1">
        <name>FMN</name>
        <dbReference type="ChEBI" id="CHEBI:58210"/>
    </cofactor>
</comment>
<dbReference type="Proteomes" id="UP000177067">
    <property type="component" value="Unassembled WGS sequence"/>
</dbReference>
<dbReference type="InterPro" id="IPR012135">
    <property type="entry name" value="Dihydroorotate_DH_1_2"/>
</dbReference>
<dbReference type="PANTHER" id="PTHR48109">
    <property type="entry name" value="DIHYDROOROTATE DEHYDROGENASE (QUINONE), MITOCHONDRIAL-RELATED"/>
    <property type="match status" value="1"/>
</dbReference>
<evidence type="ECO:0000256" key="5">
    <source>
        <dbReference type="ARBA" id="ARBA00022975"/>
    </source>
</evidence>